<protein>
    <submittedName>
        <fullName evidence="3">Uncharacterized protein</fullName>
    </submittedName>
</protein>
<feature type="chain" id="PRO_5046184290" evidence="2">
    <location>
        <begin position="19"/>
        <end position="568"/>
    </location>
</feature>
<gene>
    <name evidence="3" type="ORF">J3D65DRAFT_434712</name>
</gene>
<evidence type="ECO:0000256" key="2">
    <source>
        <dbReference type="SAM" id="SignalP"/>
    </source>
</evidence>
<dbReference type="GeneID" id="92029117"/>
<feature type="region of interest" description="Disordered" evidence="1">
    <location>
        <begin position="530"/>
        <end position="568"/>
    </location>
</feature>
<keyword evidence="2" id="KW-0732">Signal</keyword>
<dbReference type="EMBL" id="JBBPEH010000008">
    <property type="protein sequence ID" value="KAK7535012.1"/>
    <property type="molecule type" value="Genomic_DNA"/>
</dbReference>
<dbReference type="PRINTS" id="PR01217">
    <property type="entry name" value="PRICHEXTENSN"/>
</dbReference>
<sequence>MIEKPLFLLLFVLSAAWARPLHRRQVPDDPSYGQVLSSVNTNLKANNPDRISDAMFGLLVRNQAAVGQGSVTDTNCLQQSVADRAFTNAKAAGDVNGMTNALVYRALERNTGSVGQPSNACTSSKAVNPEIEAVTQHQDPAMPGAADTNRFITLQLAQQISAIGGDPQSALKAGAYGVTSRDILDAAGAANGAANGQGAANGGNATATGQTPPAAGAAPPPPPNGGNGQNPPAGTAPTPANAGNGQNPSAAGEAPAPTPPNGQSSPAPPNGGPGMMPPPPPLGAPPPPPGSDPMAAGMMPPPPPPSPMGTPGSGADPMAAGMMPPPPPPPPMGTPGSDPMAAGLMPPPPPPPPPNGTPGAMMPPPPPPPPGMTPPPMNGQGIGQAGDGQAAGQGGGQGNGQGNGQVGQGNGPKGQGNDPKGQGNDPKGQGNDPKGQGNGPAGQANGQGNGQGAANGQGQGAANTPAAVAAKPDLGSATNPTVVYGKGFDGREEFSYQPADMGQFTHGSAQDIKTVTEFICDRLNDKYQAPEDTVDQCRQASTQAENRGGKAAATSFNAAMGFADPPGP</sequence>
<name>A0ABR1LIG9_9PEZI</name>
<accession>A0ABR1LIG9</accession>
<feature type="compositionally biased region" description="Pro residues" evidence="1">
    <location>
        <begin position="256"/>
        <end position="291"/>
    </location>
</feature>
<evidence type="ECO:0000313" key="4">
    <source>
        <dbReference type="Proteomes" id="UP001360953"/>
    </source>
</evidence>
<comment type="caution">
    <text evidence="3">The sequence shown here is derived from an EMBL/GenBank/DDBJ whole genome shotgun (WGS) entry which is preliminary data.</text>
</comment>
<feature type="compositionally biased region" description="Pro residues" evidence="1">
    <location>
        <begin position="345"/>
        <end position="377"/>
    </location>
</feature>
<feature type="compositionally biased region" description="Low complexity" evidence="1">
    <location>
        <begin position="334"/>
        <end position="344"/>
    </location>
</feature>
<feature type="compositionally biased region" description="Gly residues" evidence="1">
    <location>
        <begin position="380"/>
        <end position="414"/>
    </location>
</feature>
<feature type="compositionally biased region" description="Gly residues" evidence="1">
    <location>
        <begin position="436"/>
        <end position="459"/>
    </location>
</feature>
<feature type="compositionally biased region" description="Low complexity" evidence="1">
    <location>
        <begin position="460"/>
        <end position="470"/>
    </location>
</feature>
<dbReference type="Proteomes" id="UP001360953">
    <property type="component" value="Unassembled WGS sequence"/>
</dbReference>
<keyword evidence="4" id="KW-1185">Reference proteome</keyword>
<feature type="signal peptide" evidence="2">
    <location>
        <begin position="1"/>
        <end position="18"/>
    </location>
</feature>
<proteinExistence type="predicted"/>
<feature type="compositionally biased region" description="Polar residues" evidence="1">
    <location>
        <begin position="536"/>
        <end position="545"/>
    </location>
</feature>
<evidence type="ECO:0000313" key="3">
    <source>
        <dbReference type="EMBL" id="KAK7535012.1"/>
    </source>
</evidence>
<feature type="compositionally biased region" description="Pro residues" evidence="1">
    <location>
        <begin position="323"/>
        <end position="333"/>
    </location>
</feature>
<dbReference type="RefSeq" id="XP_066653737.1">
    <property type="nucleotide sequence ID" value="XM_066796211.1"/>
</dbReference>
<feature type="compositionally biased region" description="Pro residues" evidence="1">
    <location>
        <begin position="299"/>
        <end position="308"/>
    </location>
</feature>
<feature type="compositionally biased region" description="Low complexity" evidence="1">
    <location>
        <begin position="309"/>
        <end position="322"/>
    </location>
</feature>
<feature type="compositionally biased region" description="Low complexity" evidence="1">
    <location>
        <begin position="229"/>
        <end position="245"/>
    </location>
</feature>
<reference evidence="3 4" key="1">
    <citation type="submission" date="2024-04" db="EMBL/GenBank/DDBJ databases">
        <title>Phyllosticta paracitricarpa is synonymous to the EU quarantine fungus P. citricarpa based on phylogenomic analyses.</title>
        <authorList>
            <consortium name="Lawrence Berkeley National Laboratory"/>
            <person name="Van ingen-buijs V.A."/>
            <person name="Van westerhoven A.C."/>
            <person name="Haridas S."/>
            <person name="Skiadas P."/>
            <person name="Martin F."/>
            <person name="Groenewald J.Z."/>
            <person name="Crous P.W."/>
            <person name="Seidl M.F."/>
        </authorList>
    </citation>
    <scope>NUCLEOTIDE SEQUENCE [LARGE SCALE GENOMIC DNA]</scope>
    <source>
        <strain evidence="3 4">CPC 17464</strain>
    </source>
</reference>
<organism evidence="3 4">
    <name type="scientific">Phyllosticta citribraziliensis</name>
    <dbReference type="NCBI Taxonomy" id="989973"/>
    <lineage>
        <taxon>Eukaryota</taxon>
        <taxon>Fungi</taxon>
        <taxon>Dikarya</taxon>
        <taxon>Ascomycota</taxon>
        <taxon>Pezizomycotina</taxon>
        <taxon>Dothideomycetes</taxon>
        <taxon>Dothideomycetes incertae sedis</taxon>
        <taxon>Botryosphaeriales</taxon>
        <taxon>Phyllostictaceae</taxon>
        <taxon>Phyllosticta</taxon>
    </lineage>
</organism>
<evidence type="ECO:0000256" key="1">
    <source>
        <dbReference type="SAM" id="MobiDB-lite"/>
    </source>
</evidence>
<feature type="compositionally biased region" description="Low complexity" evidence="1">
    <location>
        <begin position="201"/>
        <end position="217"/>
    </location>
</feature>
<feature type="compositionally biased region" description="Low complexity" evidence="1">
    <location>
        <begin position="415"/>
        <end position="424"/>
    </location>
</feature>
<feature type="region of interest" description="Disordered" evidence="1">
    <location>
        <begin position="201"/>
        <end position="479"/>
    </location>
</feature>